<feature type="region of interest" description="Disordered" evidence="1">
    <location>
        <begin position="1"/>
        <end position="42"/>
    </location>
</feature>
<evidence type="ECO:0000313" key="2">
    <source>
        <dbReference type="EMBL" id="DAD47812.1"/>
    </source>
</evidence>
<protein>
    <submittedName>
        <fullName evidence="2">Uncharacterized protein</fullName>
    </submittedName>
</protein>
<keyword evidence="3" id="KW-1185">Reference proteome</keyword>
<reference evidence="2 3" key="1">
    <citation type="journal article" date="2020" name="Mol. Biol. Evol.">
        <title>Distinct Expression and Methylation Patterns for Genes with Different Fates following a Single Whole-Genome Duplication in Flowering Plants.</title>
        <authorList>
            <person name="Shi T."/>
            <person name="Rahmani R.S."/>
            <person name="Gugger P.F."/>
            <person name="Wang M."/>
            <person name="Li H."/>
            <person name="Zhang Y."/>
            <person name="Li Z."/>
            <person name="Wang Q."/>
            <person name="Van de Peer Y."/>
            <person name="Marchal K."/>
            <person name="Chen J."/>
        </authorList>
    </citation>
    <scope>NUCLEOTIDE SEQUENCE [LARGE SCALE GENOMIC DNA]</scope>
    <source>
        <tissue evidence="2">Leaf</tissue>
    </source>
</reference>
<comment type="caution">
    <text evidence="2">The sequence shown here is derived from an EMBL/GenBank/DDBJ whole genome shotgun (WGS) entry which is preliminary data.</text>
</comment>
<evidence type="ECO:0000313" key="3">
    <source>
        <dbReference type="Proteomes" id="UP000607653"/>
    </source>
</evidence>
<dbReference type="EMBL" id="DUZY01000008">
    <property type="protein sequence ID" value="DAD47812.1"/>
    <property type="molecule type" value="Genomic_DNA"/>
</dbReference>
<evidence type="ECO:0000256" key="1">
    <source>
        <dbReference type="SAM" id="MobiDB-lite"/>
    </source>
</evidence>
<proteinExistence type="predicted"/>
<name>A0A822ZRE2_NELNU</name>
<organism evidence="2 3">
    <name type="scientific">Nelumbo nucifera</name>
    <name type="common">Sacred lotus</name>
    <dbReference type="NCBI Taxonomy" id="4432"/>
    <lineage>
        <taxon>Eukaryota</taxon>
        <taxon>Viridiplantae</taxon>
        <taxon>Streptophyta</taxon>
        <taxon>Embryophyta</taxon>
        <taxon>Tracheophyta</taxon>
        <taxon>Spermatophyta</taxon>
        <taxon>Magnoliopsida</taxon>
        <taxon>Proteales</taxon>
        <taxon>Nelumbonaceae</taxon>
        <taxon>Nelumbo</taxon>
    </lineage>
</organism>
<gene>
    <name evidence="2" type="ORF">HUJ06_017749</name>
</gene>
<dbReference type="AlphaFoldDB" id="A0A822ZRE2"/>
<sequence>MSAVRHDSRRSSPPSADEVTLASPETLNSGPQQPKLTPLEMR</sequence>
<feature type="compositionally biased region" description="Polar residues" evidence="1">
    <location>
        <begin position="23"/>
        <end position="35"/>
    </location>
</feature>
<feature type="compositionally biased region" description="Basic and acidic residues" evidence="1">
    <location>
        <begin position="1"/>
        <end position="10"/>
    </location>
</feature>
<dbReference type="Proteomes" id="UP000607653">
    <property type="component" value="Unassembled WGS sequence"/>
</dbReference>
<accession>A0A822ZRE2</accession>